<sequence>MTNQYRSVFDIIGPIMIGPSSSHTAGAVAIGHVANRLFHAPIKKVIVRYYESFAQTHQGHGTDYAIISGVLGFDPADQRVPMAVDLARRQGIEVEFIEDPGDSPVNHPNTAELTLINSQKSLTIWGCSIGGGTIEIRKVDLNGIIFQPDGPLPIIFVESDQEIGTALDHIFKDNYRGARISVRVPGRFLYKLELLDKPYPEQVEQVRGMSKDMIVL</sequence>
<keyword evidence="7 11" id="KW-0408">Iron</keyword>
<accession>A0A094Y0H5</accession>
<dbReference type="Proteomes" id="UP000239650">
    <property type="component" value="Unassembled WGS sequence"/>
</dbReference>
<reference evidence="13 15" key="1">
    <citation type="submission" date="2018-02" db="EMBL/GenBank/DDBJ databases">
        <authorList>
            <person name="Rodrigo-Torres L."/>
            <person name="Arahal R. D."/>
            <person name="Lucena T."/>
        </authorList>
    </citation>
    <scope>NUCLEOTIDE SEQUENCE [LARGE SCALE GENOMIC DNA]</scope>
    <source>
        <strain evidence="13 15">CECT 9267</strain>
    </source>
</reference>
<evidence type="ECO:0000256" key="4">
    <source>
        <dbReference type="ARBA" id="ARBA00022432"/>
    </source>
</evidence>
<dbReference type="InterPro" id="IPR005131">
    <property type="entry name" value="Ser_deHydtase_bsu"/>
</dbReference>
<gene>
    <name evidence="13" type="primary">sdhB</name>
    <name evidence="14" type="synonym">sdaAB</name>
    <name evidence="13" type="ORF">LAS9267_01572</name>
    <name evidence="14" type="ORF">QBD03_01810</name>
</gene>
<evidence type="ECO:0000313" key="15">
    <source>
        <dbReference type="Proteomes" id="UP000239650"/>
    </source>
</evidence>
<feature type="domain" description="Serine dehydratase beta chain" evidence="12">
    <location>
        <begin position="7"/>
        <end position="87"/>
    </location>
</feature>
<dbReference type="EMBL" id="CP122959">
    <property type="protein sequence ID" value="WGI19502.1"/>
    <property type="molecule type" value="Genomic_DNA"/>
</dbReference>
<dbReference type="AlphaFoldDB" id="A0A094Y0H5"/>
<comment type="catalytic activity">
    <reaction evidence="10 11">
        <text>L-serine = pyruvate + NH4(+)</text>
        <dbReference type="Rhea" id="RHEA:19169"/>
        <dbReference type="ChEBI" id="CHEBI:15361"/>
        <dbReference type="ChEBI" id="CHEBI:28938"/>
        <dbReference type="ChEBI" id="CHEBI:33384"/>
        <dbReference type="EC" id="4.3.1.17"/>
    </reaction>
</comment>
<keyword evidence="9 11" id="KW-0456">Lyase</keyword>
<evidence type="ECO:0000259" key="12">
    <source>
        <dbReference type="Pfam" id="PF03315"/>
    </source>
</evidence>
<dbReference type="InterPro" id="IPR051318">
    <property type="entry name" value="Fe-S_L-Ser"/>
</dbReference>
<dbReference type="InterPro" id="IPR004643">
    <property type="entry name" value="Fe-S_L-Ser_bsu"/>
</dbReference>
<dbReference type="GeneID" id="57133147"/>
<keyword evidence="5 11" id="KW-0004">4Fe-4S</keyword>
<evidence type="ECO:0000256" key="5">
    <source>
        <dbReference type="ARBA" id="ARBA00022485"/>
    </source>
</evidence>
<dbReference type="SUPFAM" id="SSF143548">
    <property type="entry name" value="Serine metabolism enzymes domain"/>
    <property type="match status" value="1"/>
</dbReference>
<dbReference type="GO" id="GO:0046872">
    <property type="term" value="F:metal ion binding"/>
    <property type="evidence" value="ECO:0007669"/>
    <property type="project" value="UniProtKB-KW"/>
</dbReference>
<evidence type="ECO:0000256" key="1">
    <source>
        <dbReference type="ARBA" id="ARBA00001966"/>
    </source>
</evidence>
<evidence type="ECO:0000256" key="3">
    <source>
        <dbReference type="ARBA" id="ARBA00008636"/>
    </source>
</evidence>
<comment type="pathway">
    <text evidence="2">Carbohydrate biosynthesis; gluconeogenesis.</text>
</comment>
<dbReference type="PANTHER" id="PTHR30182">
    <property type="entry name" value="L-SERINE DEHYDRATASE"/>
    <property type="match status" value="1"/>
</dbReference>
<dbReference type="Pfam" id="PF03315">
    <property type="entry name" value="SDH_beta"/>
    <property type="match status" value="1"/>
</dbReference>
<evidence type="ECO:0000313" key="13">
    <source>
        <dbReference type="EMBL" id="SPE21884.1"/>
    </source>
</evidence>
<evidence type="ECO:0000256" key="7">
    <source>
        <dbReference type="ARBA" id="ARBA00023004"/>
    </source>
</evidence>
<keyword evidence="8 11" id="KW-0411">Iron-sulfur</keyword>
<organism evidence="13 15">
    <name type="scientific">Latilactobacillus sakei</name>
    <name type="common">Lactobacillus sakei</name>
    <dbReference type="NCBI Taxonomy" id="1599"/>
    <lineage>
        <taxon>Bacteria</taxon>
        <taxon>Bacillati</taxon>
        <taxon>Bacillota</taxon>
        <taxon>Bacilli</taxon>
        <taxon>Lactobacillales</taxon>
        <taxon>Lactobacillaceae</taxon>
        <taxon>Latilactobacillus</taxon>
    </lineage>
</organism>
<dbReference type="GO" id="GO:0006094">
    <property type="term" value="P:gluconeogenesis"/>
    <property type="evidence" value="ECO:0007669"/>
    <property type="project" value="UniProtKB-KW"/>
</dbReference>
<reference evidence="14" key="2">
    <citation type="submission" date="2023-04" db="EMBL/GenBank/DDBJ databases">
        <title>Novel strain of Lactilactobacillus sakei and use thereof.</title>
        <authorList>
            <person name="Kim S.Y."/>
        </authorList>
    </citation>
    <scope>NUCLEOTIDE SEQUENCE</scope>
    <source>
        <strain evidence="14">HUP1</strain>
    </source>
</reference>
<dbReference type="GO" id="GO:0051539">
    <property type="term" value="F:4 iron, 4 sulfur cluster binding"/>
    <property type="evidence" value="ECO:0007669"/>
    <property type="project" value="UniProtKB-UniRule"/>
</dbReference>
<name>A0A094Y0H5_LATSK</name>
<dbReference type="InterPro" id="IPR029009">
    <property type="entry name" value="ASB_dom_sf"/>
</dbReference>
<evidence type="ECO:0000256" key="9">
    <source>
        <dbReference type="ARBA" id="ARBA00023239"/>
    </source>
</evidence>
<dbReference type="EMBL" id="OKRC01000007">
    <property type="protein sequence ID" value="SPE21884.1"/>
    <property type="molecule type" value="Genomic_DNA"/>
</dbReference>
<evidence type="ECO:0000313" key="14">
    <source>
        <dbReference type="EMBL" id="WGI19502.1"/>
    </source>
</evidence>
<keyword evidence="4 11" id="KW-0312">Gluconeogenesis</keyword>
<dbReference type="PANTHER" id="PTHR30182:SF12">
    <property type="entry name" value="L-SERINE DEHYDRATASE, BETA CHAIN-RELATED"/>
    <property type="match status" value="1"/>
</dbReference>
<dbReference type="EC" id="4.3.1.17" evidence="11"/>
<comment type="similarity">
    <text evidence="3 11">Belongs to the iron-sulfur dependent L-serine dehydratase family.</text>
</comment>
<protein>
    <recommendedName>
        <fullName evidence="11">L-serine dehydratase</fullName>
        <ecNumber evidence="11">4.3.1.17</ecNumber>
    </recommendedName>
</protein>
<evidence type="ECO:0000256" key="8">
    <source>
        <dbReference type="ARBA" id="ARBA00023014"/>
    </source>
</evidence>
<keyword evidence="6 11" id="KW-0479">Metal-binding</keyword>
<dbReference type="Proteomes" id="UP001179858">
    <property type="component" value="Chromosome"/>
</dbReference>
<evidence type="ECO:0000256" key="6">
    <source>
        <dbReference type="ARBA" id="ARBA00022723"/>
    </source>
</evidence>
<dbReference type="NCBIfam" id="TIGR00719">
    <property type="entry name" value="sda_beta"/>
    <property type="match status" value="1"/>
</dbReference>
<proteinExistence type="inferred from homology"/>
<evidence type="ECO:0000256" key="11">
    <source>
        <dbReference type="RuleBase" id="RU366059"/>
    </source>
</evidence>
<comment type="cofactor">
    <cofactor evidence="1 11">
        <name>[4Fe-4S] cluster</name>
        <dbReference type="ChEBI" id="CHEBI:49883"/>
    </cofactor>
</comment>
<evidence type="ECO:0000256" key="10">
    <source>
        <dbReference type="ARBA" id="ARBA00049406"/>
    </source>
</evidence>
<dbReference type="GO" id="GO:0003941">
    <property type="term" value="F:L-serine ammonia-lyase activity"/>
    <property type="evidence" value="ECO:0007669"/>
    <property type="project" value="UniProtKB-UniRule"/>
</dbReference>
<evidence type="ECO:0000256" key="2">
    <source>
        <dbReference type="ARBA" id="ARBA00004742"/>
    </source>
</evidence>
<dbReference type="Gene3D" id="3.30.1330.90">
    <property type="entry name" value="D-3-phosphoglycerate dehydrogenase, domain 3"/>
    <property type="match status" value="1"/>
</dbReference>
<dbReference type="RefSeq" id="WP_016264601.1">
    <property type="nucleotide sequence ID" value="NZ_BJLN01000004.1"/>
</dbReference>